<dbReference type="OrthoDB" id="9763616at2"/>
<feature type="domain" description="PhoD-like phosphatase metallophosphatase" evidence="1">
    <location>
        <begin position="118"/>
        <end position="362"/>
    </location>
</feature>
<dbReference type="PANTHER" id="PTHR33987:SF1">
    <property type="entry name" value="CALCINEURIN-LIKE METALLO-PHOSPHOESTERASE SUPERFAMILY PROTEIN"/>
    <property type="match status" value="1"/>
</dbReference>
<dbReference type="InterPro" id="IPR038607">
    <property type="entry name" value="PhoD-like_sf"/>
</dbReference>
<dbReference type="InterPro" id="IPR018946">
    <property type="entry name" value="PhoD-like_MPP"/>
</dbReference>
<dbReference type="InterPro" id="IPR029052">
    <property type="entry name" value="Metallo-depent_PP-like"/>
</dbReference>
<dbReference type="EMBL" id="RWIT01000012">
    <property type="protein sequence ID" value="RSK46827.1"/>
    <property type="molecule type" value="Genomic_DNA"/>
</dbReference>
<sequence>MRKELPMPMPIALSRRASEVVKCVGRSVGRRWDMATKPARRQKVSRKAANVSFLLAMAQRWGPGLHLWPMKTTLLCLLTAGFLFGRQPAVQAQSTPAASSELRIAFGSCNRHDLPQLLWDDIAHDQPQVWIWLGDNIYGDSDDPAVLRAKYDAQRAQPGYRQLQAQGTQVIGTWDDHDYGRNDGDKNYPFKAQNQQLALDFLGEPANTARRRQEGIYTSYEYPVGNKKVKVILLDDRYFQDPLFRDSALVYHPNPTGDVLGEAQWQWLRQQLTNSDADAHIIASGIQFLPQEHRFEKWANFPQARQRLLTLLKDTRPKGVLLISGDRHIGEISRVPVPGLRRPVYEVTSSGLTHPAAHNTSEPNPYRVGPLVNQKHYALFQFRPHGRRLGVTASLRGDDGKVFYTEEIKLNR</sequence>
<evidence type="ECO:0000313" key="3">
    <source>
        <dbReference type="Proteomes" id="UP000273500"/>
    </source>
</evidence>
<dbReference type="PANTHER" id="PTHR33987">
    <property type="entry name" value="CALCINEURIN-LIKE METALLO-PHOSPHOESTERASE SUPERFAMILY PROTEIN"/>
    <property type="match status" value="1"/>
</dbReference>
<dbReference type="Gene3D" id="3.60.21.70">
    <property type="entry name" value="PhoD-like phosphatase"/>
    <property type="match status" value="1"/>
</dbReference>
<accession>A0A3R9MIS1</accession>
<keyword evidence="3" id="KW-1185">Reference proteome</keyword>
<organism evidence="2 3">
    <name type="scientific">Hymenobacter rigui</name>
    <dbReference type="NCBI Taxonomy" id="334424"/>
    <lineage>
        <taxon>Bacteria</taxon>
        <taxon>Pseudomonadati</taxon>
        <taxon>Bacteroidota</taxon>
        <taxon>Cytophagia</taxon>
        <taxon>Cytophagales</taxon>
        <taxon>Hymenobacteraceae</taxon>
        <taxon>Hymenobacter</taxon>
    </lineage>
</organism>
<name>A0A3R9MIS1_9BACT</name>
<gene>
    <name evidence="2" type="ORF">EI291_17425</name>
</gene>
<evidence type="ECO:0000259" key="1">
    <source>
        <dbReference type="Pfam" id="PF09423"/>
    </source>
</evidence>
<reference evidence="2 3" key="1">
    <citation type="submission" date="2018-12" db="EMBL/GenBank/DDBJ databases">
        <authorList>
            <person name="Feng G."/>
            <person name="Zhu H."/>
        </authorList>
    </citation>
    <scope>NUCLEOTIDE SEQUENCE [LARGE SCALE GENOMIC DNA]</scope>
    <source>
        <strain evidence="2 3">KCTC 12533</strain>
    </source>
</reference>
<dbReference type="CDD" id="cd07389">
    <property type="entry name" value="MPP_PhoD"/>
    <property type="match status" value="1"/>
</dbReference>
<proteinExistence type="predicted"/>
<dbReference type="Proteomes" id="UP000273500">
    <property type="component" value="Unassembled WGS sequence"/>
</dbReference>
<dbReference type="SUPFAM" id="SSF56300">
    <property type="entry name" value="Metallo-dependent phosphatases"/>
    <property type="match status" value="1"/>
</dbReference>
<evidence type="ECO:0000313" key="2">
    <source>
        <dbReference type="EMBL" id="RSK46827.1"/>
    </source>
</evidence>
<dbReference type="AlphaFoldDB" id="A0A3R9MIS1"/>
<dbReference type="Pfam" id="PF09423">
    <property type="entry name" value="PhoD"/>
    <property type="match status" value="1"/>
</dbReference>
<comment type="caution">
    <text evidence="2">The sequence shown here is derived from an EMBL/GenBank/DDBJ whole genome shotgun (WGS) entry which is preliminary data.</text>
</comment>
<protein>
    <submittedName>
        <fullName evidence="2">Alkaline phosphatase family protein</fullName>
    </submittedName>
</protein>